<feature type="binding site" evidence="4">
    <location>
        <position position="147"/>
    </location>
    <ligand>
        <name>Zn(2+)</name>
        <dbReference type="ChEBI" id="CHEBI:29105"/>
        <label>1</label>
    </ligand>
</feature>
<reference evidence="6 7" key="1">
    <citation type="journal article" date="2010" name="Cell">
        <title>The genome of Naegleria gruberi illuminates early eukaryotic versatility.</title>
        <authorList>
            <person name="Fritz-Laylin L.K."/>
            <person name="Prochnik S.E."/>
            <person name="Ginger M.L."/>
            <person name="Dacks J.B."/>
            <person name="Carpenter M.L."/>
            <person name="Field M.C."/>
            <person name="Kuo A."/>
            <person name="Paredez A."/>
            <person name="Chapman J."/>
            <person name="Pham J."/>
            <person name="Shu S."/>
            <person name="Neupane R."/>
            <person name="Cipriano M."/>
            <person name="Mancuso J."/>
            <person name="Tu H."/>
            <person name="Salamov A."/>
            <person name="Lindquist E."/>
            <person name="Shapiro H."/>
            <person name="Lucas S."/>
            <person name="Grigoriev I.V."/>
            <person name="Cande W.Z."/>
            <person name="Fulton C."/>
            <person name="Rokhsar D.S."/>
            <person name="Dawson S.C."/>
        </authorList>
    </citation>
    <scope>NUCLEOTIDE SEQUENCE [LARGE SCALE GENOMIC DNA]</scope>
    <source>
        <strain evidence="6 7">NEG-M</strain>
    </source>
</reference>
<feature type="domain" description="Peptidase M20 dimerisation" evidence="5">
    <location>
        <begin position="228"/>
        <end position="351"/>
    </location>
</feature>
<dbReference type="InterPro" id="IPR052083">
    <property type="entry name" value="Aminoacylase-1_M20A"/>
</dbReference>
<dbReference type="Gene3D" id="3.40.630.10">
    <property type="entry name" value="Zn peptidases"/>
    <property type="match status" value="1"/>
</dbReference>
<dbReference type="AlphaFoldDB" id="D2V5J2"/>
<keyword evidence="2" id="KW-0378">Hydrolase</keyword>
<dbReference type="SUPFAM" id="SSF55031">
    <property type="entry name" value="Bacterial exopeptidase dimerisation domain"/>
    <property type="match status" value="1"/>
</dbReference>
<dbReference type="VEuPathDB" id="AmoebaDB:NAEGRDRAFT_77264"/>
<evidence type="ECO:0000259" key="5">
    <source>
        <dbReference type="Pfam" id="PF07687"/>
    </source>
</evidence>
<dbReference type="InterPro" id="IPR036264">
    <property type="entry name" value="Bact_exopeptidase_dim_dom"/>
</dbReference>
<dbReference type="PANTHER" id="PTHR45892">
    <property type="entry name" value="AMINOACYLASE-1"/>
    <property type="match status" value="1"/>
</dbReference>
<dbReference type="SUPFAM" id="SSF53187">
    <property type="entry name" value="Zn-dependent exopeptidases"/>
    <property type="match status" value="1"/>
</dbReference>
<evidence type="ECO:0000256" key="3">
    <source>
        <dbReference type="PIRSR" id="PIRSR036696-1"/>
    </source>
</evidence>
<dbReference type="Proteomes" id="UP000006671">
    <property type="component" value="Unassembled WGS sequence"/>
</dbReference>
<evidence type="ECO:0000256" key="4">
    <source>
        <dbReference type="PIRSR" id="PIRSR036696-2"/>
    </source>
</evidence>
<dbReference type="PIRSF" id="PIRSF036696">
    <property type="entry name" value="ACY-1"/>
    <property type="match status" value="1"/>
</dbReference>
<dbReference type="Pfam" id="PF07687">
    <property type="entry name" value="M20_dimer"/>
    <property type="match status" value="1"/>
</dbReference>
<feature type="active site" evidence="3">
    <location>
        <position position="108"/>
    </location>
</feature>
<dbReference type="PROSITE" id="PS00758">
    <property type="entry name" value="ARGE_DAPE_CPG2_1"/>
    <property type="match status" value="1"/>
</dbReference>
<dbReference type="eggNOG" id="KOG2275">
    <property type="taxonomic scope" value="Eukaryota"/>
</dbReference>
<comment type="similarity">
    <text evidence="1">Belongs to the peptidase M20A family.</text>
</comment>
<comment type="cofactor">
    <cofactor evidence="4">
        <name>Zn(2+)</name>
        <dbReference type="ChEBI" id="CHEBI:29105"/>
    </cofactor>
    <text evidence="4">Binds 2 Zn(2+) ions per subunit.</text>
</comment>
<accession>D2V5J2</accession>
<dbReference type="Gene3D" id="3.30.70.360">
    <property type="match status" value="1"/>
</dbReference>
<dbReference type="KEGG" id="ngr:NAEGRDRAFT_77264"/>
<dbReference type="InterPro" id="IPR001261">
    <property type="entry name" value="ArgE/DapE_CS"/>
</dbReference>
<dbReference type="InterPro" id="IPR002933">
    <property type="entry name" value="Peptidase_M20"/>
</dbReference>
<protein>
    <submittedName>
        <fullName evidence="6">Aminoacylase</fullName>
    </submittedName>
</protein>
<dbReference type="OrthoDB" id="3064516at2759"/>
<feature type="binding site" evidence="4">
    <location>
        <position position="422"/>
    </location>
    <ligand>
        <name>Zn(2+)</name>
        <dbReference type="ChEBI" id="CHEBI:29105"/>
        <label>2</label>
    </ligand>
</feature>
<dbReference type="GeneID" id="8849216"/>
<dbReference type="EMBL" id="GG738853">
    <property type="protein sequence ID" value="EFC47661.1"/>
    <property type="molecule type" value="Genomic_DNA"/>
</dbReference>
<name>D2V5J2_NAEGR</name>
<dbReference type="InterPro" id="IPR011650">
    <property type="entry name" value="Peptidase_M20_dimer"/>
</dbReference>
<keyword evidence="4" id="KW-0862">Zinc</keyword>
<dbReference type="RefSeq" id="XP_002680405.1">
    <property type="nucleotide sequence ID" value="XM_002680359.1"/>
</dbReference>
<feature type="binding site" evidence="4">
    <location>
        <position position="106"/>
    </location>
    <ligand>
        <name>Zn(2+)</name>
        <dbReference type="ChEBI" id="CHEBI:29105"/>
        <label>1</label>
    </ligand>
</feature>
<organism evidence="7">
    <name type="scientific">Naegleria gruberi</name>
    <name type="common">Amoeba</name>
    <dbReference type="NCBI Taxonomy" id="5762"/>
    <lineage>
        <taxon>Eukaryota</taxon>
        <taxon>Discoba</taxon>
        <taxon>Heterolobosea</taxon>
        <taxon>Tetramitia</taxon>
        <taxon>Eutetramitia</taxon>
        <taxon>Vahlkampfiidae</taxon>
        <taxon>Naegleria</taxon>
    </lineage>
</organism>
<dbReference type="PANTHER" id="PTHR45892:SF1">
    <property type="entry name" value="AMINOACYLASE-1"/>
    <property type="match status" value="1"/>
</dbReference>
<gene>
    <name evidence="6" type="ORF">NAEGRDRAFT_77264</name>
</gene>
<keyword evidence="7" id="KW-1185">Reference proteome</keyword>
<proteinExistence type="inferred from homology"/>
<evidence type="ECO:0000256" key="1">
    <source>
        <dbReference type="ARBA" id="ARBA00006247"/>
    </source>
</evidence>
<feature type="binding site" evidence="4">
    <location>
        <position position="147"/>
    </location>
    <ligand>
        <name>Zn(2+)</name>
        <dbReference type="ChEBI" id="CHEBI:29105"/>
        <label>2</label>
    </ligand>
</feature>
<feature type="active site" description="Proton acceptor" evidence="3">
    <location>
        <position position="181"/>
    </location>
</feature>
<dbReference type="Gene3D" id="1.10.150.900">
    <property type="match status" value="1"/>
</dbReference>
<evidence type="ECO:0000313" key="7">
    <source>
        <dbReference type="Proteomes" id="UP000006671"/>
    </source>
</evidence>
<feature type="binding site" evidence="4">
    <location>
        <position position="182"/>
    </location>
    <ligand>
        <name>Zn(2+)</name>
        <dbReference type="ChEBI" id="CHEBI:29105"/>
        <label>2</label>
    </ligand>
</feature>
<dbReference type="GO" id="GO:0046872">
    <property type="term" value="F:metal ion binding"/>
    <property type="evidence" value="ECO:0007669"/>
    <property type="project" value="UniProtKB-KW"/>
</dbReference>
<dbReference type="GO" id="GO:0004046">
    <property type="term" value="F:aminoacylase activity"/>
    <property type="evidence" value="ECO:0007669"/>
    <property type="project" value="TreeGrafter"/>
</dbReference>
<sequence length="450" mass="51196">MLNVDSSATLPLRNEILSRFQRYLQLPTQQPFPQYELAIDHLVSWSREIFPSLNSAEWEELSSGVKKMESYNAAITVFRCESTKPNLILTWKGKKPELGSILINSHMDVVPVDESQWTYPPFEAKLETITESDGKTKRRVYARGAQDMKNVGAAYMEVLKLLVNSEYKPERTLHVIFVADEEIGGQDGWGCLIGESQAELWKSLNVRFGLDEGLSSGLNSDVIPIFYGEKATWFFEITATGNVGHGSQFIQDTATEKIYRLLRDKVFPFREQQQVQMRLQTENEKKKSSASHVISINLTGLKAGHTNKETGEFSSPNVIPRTATAVFDMRVATHLDLHEVDAMLHQWAESVNGTLKYLKRSMENGLTDLEDEMVKRFLKVVNSKMTTNLMIVPAGTDARFQRSKGVNALGYSFMPFTQSLFHNNDEYLDEDIYIQSIIHYVDILKEMLLE</sequence>
<dbReference type="InParanoid" id="D2V5J2"/>
<dbReference type="STRING" id="5762.D2V5J2"/>
<evidence type="ECO:0000256" key="2">
    <source>
        <dbReference type="ARBA" id="ARBA00022801"/>
    </source>
</evidence>
<feature type="binding site" evidence="4">
    <location>
        <position position="212"/>
    </location>
    <ligand>
        <name>Zn(2+)</name>
        <dbReference type="ChEBI" id="CHEBI:29105"/>
        <label>1</label>
    </ligand>
</feature>
<keyword evidence="4" id="KW-0479">Metal-binding</keyword>
<evidence type="ECO:0000313" key="6">
    <source>
        <dbReference type="EMBL" id="EFC47661.1"/>
    </source>
</evidence>
<dbReference type="PROSITE" id="PS00759">
    <property type="entry name" value="ARGE_DAPE_CPG2_2"/>
    <property type="match status" value="1"/>
</dbReference>
<dbReference type="Pfam" id="PF01546">
    <property type="entry name" value="Peptidase_M20"/>
    <property type="match status" value="1"/>
</dbReference>